<evidence type="ECO:0000259" key="6">
    <source>
        <dbReference type="PROSITE" id="PS01124"/>
    </source>
</evidence>
<evidence type="ECO:0000313" key="7">
    <source>
        <dbReference type="EMBL" id="SEC27898.1"/>
    </source>
</evidence>
<keyword evidence="1" id="KW-0678">Repressor</keyword>
<reference evidence="7 8" key="1">
    <citation type="submission" date="2016-10" db="EMBL/GenBank/DDBJ databases">
        <authorList>
            <person name="de Groot N.N."/>
        </authorList>
    </citation>
    <scope>NUCLEOTIDE SEQUENCE [LARGE SCALE GENOMIC DNA]</scope>
    <source>
        <strain evidence="7 8">MT12</strain>
    </source>
</reference>
<dbReference type="Pfam" id="PF12833">
    <property type="entry name" value="HTH_18"/>
    <property type="match status" value="1"/>
</dbReference>
<keyword evidence="5" id="KW-0812">Transmembrane</keyword>
<evidence type="ECO:0000256" key="5">
    <source>
        <dbReference type="SAM" id="Phobius"/>
    </source>
</evidence>
<accession>A0A1H4R7V0</accession>
<gene>
    <name evidence="7" type="ORF">SAMN05444164_1451</name>
</gene>
<keyword evidence="5" id="KW-1133">Transmembrane helix</keyword>
<name>A0A1H4R7V0_9BRAD</name>
<keyword evidence="2" id="KW-0805">Transcription regulation</keyword>
<dbReference type="InterPro" id="IPR009057">
    <property type="entry name" value="Homeodomain-like_sf"/>
</dbReference>
<dbReference type="PANTHER" id="PTHR11019:SF199">
    <property type="entry name" value="HTH-TYPE TRANSCRIPTIONAL REGULATOR NIMR"/>
    <property type="match status" value="1"/>
</dbReference>
<dbReference type="InterPro" id="IPR011051">
    <property type="entry name" value="RmlC_Cupin_sf"/>
</dbReference>
<dbReference type="PROSITE" id="PS01124">
    <property type="entry name" value="HTH_ARAC_FAMILY_2"/>
    <property type="match status" value="1"/>
</dbReference>
<dbReference type="SUPFAM" id="SSF46689">
    <property type="entry name" value="Homeodomain-like"/>
    <property type="match status" value="1"/>
</dbReference>
<dbReference type="Proteomes" id="UP000198992">
    <property type="component" value="Unassembled WGS sequence"/>
</dbReference>
<dbReference type="AlphaFoldDB" id="A0A1H4R7V0"/>
<dbReference type="Gene3D" id="1.10.10.60">
    <property type="entry name" value="Homeodomain-like"/>
    <property type="match status" value="1"/>
</dbReference>
<dbReference type="PANTHER" id="PTHR11019">
    <property type="entry name" value="HTH-TYPE TRANSCRIPTIONAL REGULATOR NIMR"/>
    <property type="match status" value="1"/>
</dbReference>
<dbReference type="GO" id="GO:0043565">
    <property type="term" value="F:sequence-specific DNA binding"/>
    <property type="evidence" value="ECO:0007669"/>
    <property type="project" value="InterPro"/>
</dbReference>
<feature type="transmembrane region" description="Helical" evidence="5">
    <location>
        <begin position="345"/>
        <end position="367"/>
    </location>
</feature>
<keyword evidence="3 7" id="KW-0238">DNA-binding</keyword>
<protein>
    <submittedName>
        <fullName evidence="7">AraC-type DNA-binding protein</fullName>
    </submittedName>
</protein>
<evidence type="ECO:0000256" key="1">
    <source>
        <dbReference type="ARBA" id="ARBA00022491"/>
    </source>
</evidence>
<dbReference type="CDD" id="cd06124">
    <property type="entry name" value="cupin_NimR-like_N"/>
    <property type="match status" value="1"/>
</dbReference>
<dbReference type="FunFam" id="1.10.10.60:FF:000132">
    <property type="entry name" value="AraC family transcriptional regulator"/>
    <property type="match status" value="1"/>
</dbReference>
<evidence type="ECO:0000256" key="2">
    <source>
        <dbReference type="ARBA" id="ARBA00023015"/>
    </source>
</evidence>
<proteinExistence type="predicted"/>
<sequence length="368" mass="39870">MGFELRYPWPDLDPDDVAAPALAVRLDITANKVEAAEHAHRKGQLVFALGGGVMCRVPNGLWIVPPHCGVWLPGGTRHTNIATANARIFFVFIEPGAADLPDRCCTLSISPLPRELIVALSDRMQHDVGDATLVAQLLLNELPQMPVQQLHLPISGEPRLRRIAADLADDPSDRSTMAEWADRMAMSESSLARLVLSETGLTFGRWRQQLHLIVALRELSAGASVQQVSTALGYESVTAFITMFKKALGKPPAKYLSDIVQGGGSAFAACWAPASVPAGKEGRRPVPGDRKRVIGATDRCLHLGIYEEQGSPAESKGGRRRGGLQLTYRSHSSWQDVDLRNLVRVISACTLGLWAFAAGLLIGTFLFS</sequence>
<organism evidence="7 8">
    <name type="scientific">Bradyrhizobium erythrophlei</name>
    <dbReference type="NCBI Taxonomy" id="1437360"/>
    <lineage>
        <taxon>Bacteria</taxon>
        <taxon>Pseudomonadati</taxon>
        <taxon>Pseudomonadota</taxon>
        <taxon>Alphaproteobacteria</taxon>
        <taxon>Hyphomicrobiales</taxon>
        <taxon>Nitrobacteraceae</taxon>
        <taxon>Bradyrhizobium</taxon>
    </lineage>
</organism>
<evidence type="ECO:0000313" key="8">
    <source>
        <dbReference type="Proteomes" id="UP000198992"/>
    </source>
</evidence>
<dbReference type="GO" id="GO:0003700">
    <property type="term" value="F:DNA-binding transcription factor activity"/>
    <property type="evidence" value="ECO:0007669"/>
    <property type="project" value="InterPro"/>
</dbReference>
<dbReference type="InterPro" id="IPR018060">
    <property type="entry name" value="HTH_AraC"/>
</dbReference>
<dbReference type="EMBL" id="FNTH01000001">
    <property type="protein sequence ID" value="SEC27898.1"/>
    <property type="molecule type" value="Genomic_DNA"/>
</dbReference>
<evidence type="ECO:0000256" key="4">
    <source>
        <dbReference type="ARBA" id="ARBA00023163"/>
    </source>
</evidence>
<dbReference type="SUPFAM" id="SSF51182">
    <property type="entry name" value="RmlC-like cupins"/>
    <property type="match status" value="1"/>
</dbReference>
<dbReference type="SMART" id="SM00342">
    <property type="entry name" value="HTH_ARAC"/>
    <property type="match status" value="1"/>
</dbReference>
<feature type="domain" description="HTH araC/xylS-type" evidence="6">
    <location>
        <begin position="161"/>
        <end position="258"/>
    </location>
</feature>
<evidence type="ECO:0000256" key="3">
    <source>
        <dbReference type="ARBA" id="ARBA00023125"/>
    </source>
</evidence>
<keyword evidence="5" id="KW-0472">Membrane</keyword>
<keyword evidence="4" id="KW-0804">Transcription</keyword>